<evidence type="ECO:0000313" key="1">
    <source>
        <dbReference type="EMBL" id="NDL86959.1"/>
    </source>
</evidence>
<gene>
    <name evidence="1" type="ORF">GY104_27175</name>
</gene>
<comment type="caution">
    <text evidence="1">The sequence shown here is derived from an EMBL/GenBank/DDBJ whole genome shotgun (WGS) entry which is preliminary data.</text>
</comment>
<sequence>MGFKKSEVSQLNSLASAIKLIEFDANKYTITHLYGRKFAGSLEYPKGINTRKGVGKWLGEKSAMLLSNVVVNNSIHIFGYDTQNPTESTREMDFNALVDLLINTGYTPEYYPLKVNRIVEVLNRIVEVLNGMSEADYKDYCLVWALLNK</sequence>
<accession>A0A6B2HL49</accession>
<proteinExistence type="predicted"/>
<organism evidence="1">
    <name type="scientific">Klebsiella pneumoniae</name>
    <dbReference type="NCBI Taxonomy" id="573"/>
    <lineage>
        <taxon>Bacteria</taxon>
        <taxon>Pseudomonadati</taxon>
        <taxon>Pseudomonadota</taxon>
        <taxon>Gammaproteobacteria</taxon>
        <taxon>Enterobacterales</taxon>
        <taxon>Enterobacteriaceae</taxon>
        <taxon>Klebsiella/Raoultella group</taxon>
        <taxon>Klebsiella</taxon>
        <taxon>Klebsiella pneumoniae complex</taxon>
    </lineage>
</organism>
<name>A0A6B2HL49_KLEPN</name>
<dbReference type="EMBL" id="JAAEFK010000068">
    <property type="protein sequence ID" value="NDL86959.1"/>
    <property type="molecule type" value="Genomic_DNA"/>
</dbReference>
<dbReference type="RefSeq" id="WP_049256935.1">
    <property type="nucleotide sequence ID" value="NZ_CAAGXC010000037.1"/>
</dbReference>
<protein>
    <submittedName>
        <fullName evidence="1">Uncharacterized protein</fullName>
    </submittedName>
</protein>
<reference evidence="1" key="1">
    <citation type="journal article" date="2020" name="Open Forum Infect. Dis.">
        <title>Microbiome restoration by RBX2660 does not preclude recurrence of multidrug-resistant urinary tract infection following subsequent antibiotic exposure: A case report.</title>
        <authorList>
            <person name="Keen E."/>
            <person name="Tasoff P."/>
            <person name="Hink T."/>
            <person name="Reske K."/>
            <person name="Dantas G."/>
            <person name="Kwon J."/>
            <person name="Dubberke E."/>
        </authorList>
    </citation>
    <scope>NUCLEOTIDE SEQUENCE</scope>
    <source>
        <strain evidence="1">Urine_1_19</strain>
    </source>
</reference>
<dbReference type="AlphaFoldDB" id="A0A6B2HL49"/>